<accession>A0A0C9T8L5</accession>
<dbReference type="EMBL" id="KN832570">
    <property type="protein sequence ID" value="KII84563.1"/>
    <property type="molecule type" value="Genomic_DNA"/>
</dbReference>
<keyword evidence="1" id="KW-0732">Signal</keyword>
<dbReference type="Proteomes" id="UP000053263">
    <property type="component" value="Unassembled WGS sequence"/>
</dbReference>
<reference evidence="2 3" key="1">
    <citation type="submission" date="2014-06" db="EMBL/GenBank/DDBJ databases">
        <title>Evolutionary Origins and Diversification of the Mycorrhizal Mutualists.</title>
        <authorList>
            <consortium name="DOE Joint Genome Institute"/>
            <consortium name="Mycorrhizal Genomics Consortium"/>
            <person name="Kohler A."/>
            <person name="Kuo A."/>
            <person name="Nagy L.G."/>
            <person name="Floudas D."/>
            <person name="Copeland A."/>
            <person name="Barry K.W."/>
            <person name="Cichocki N."/>
            <person name="Veneault-Fourrey C."/>
            <person name="LaButti K."/>
            <person name="Lindquist E.A."/>
            <person name="Lipzen A."/>
            <person name="Lundell T."/>
            <person name="Morin E."/>
            <person name="Murat C."/>
            <person name="Riley R."/>
            <person name="Ohm R."/>
            <person name="Sun H."/>
            <person name="Tunlid A."/>
            <person name="Henrissat B."/>
            <person name="Grigoriev I.V."/>
            <person name="Hibbett D.S."/>
            <person name="Martin F."/>
        </authorList>
    </citation>
    <scope>NUCLEOTIDE SEQUENCE [LARGE SCALE GENOMIC DNA]</scope>
    <source>
        <strain evidence="2 3">FD-325 SS-3</strain>
    </source>
</reference>
<organism evidence="2 3">
    <name type="scientific">Plicaturopsis crispa FD-325 SS-3</name>
    <dbReference type="NCBI Taxonomy" id="944288"/>
    <lineage>
        <taxon>Eukaryota</taxon>
        <taxon>Fungi</taxon>
        <taxon>Dikarya</taxon>
        <taxon>Basidiomycota</taxon>
        <taxon>Agaricomycotina</taxon>
        <taxon>Agaricomycetes</taxon>
        <taxon>Agaricomycetidae</taxon>
        <taxon>Amylocorticiales</taxon>
        <taxon>Amylocorticiaceae</taxon>
        <taxon>Plicatura</taxon>
        <taxon>Plicaturopsis crispa</taxon>
    </lineage>
</organism>
<gene>
    <name evidence="2" type="ORF">PLICRDRAFT_353079</name>
</gene>
<feature type="chain" id="PRO_5002204125" description="SWIM-type domain-containing protein" evidence="1">
    <location>
        <begin position="23"/>
        <end position="107"/>
    </location>
</feature>
<evidence type="ECO:0000256" key="1">
    <source>
        <dbReference type="SAM" id="SignalP"/>
    </source>
</evidence>
<name>A0A0C9T8L5_PLICR</name>
<evidence type="ECO:0000313" key="3">
    <source>
        <dbReference type="Proteomes" id="UP000053263"/>
    </source>
</evidence>
<keyword evidence="3" id="KW-1185">Reference proteome</keyword>
<feature type="signal peptide" evidence="1">
    <location>
        <begin position="1"/>
        <end position="22"/>
    </location>
</feature>
<protein>
    <recommendedName>
        <fullName evidence="4">SWIM-type domain-containing protein</fullName>
    </recommendedName>
</protein>
<sequence length="107" mass="12140">MVCSVCAVHCIHVCLPFWHLSAIITTSHYHVQYQGYNTNDRPCITSISRPMRRTNARFRYACECLAHDEARRSTNVFAMVGICKVQFACQCSRAVGCKHAFPRACPD</sequence>
<evidence type="ECO:0000313" key="2">
    <source>
        <dbReference type="EMBL" id="KII84563.1"/>
    </source>
</evidence>
<dbReference type="HOGENOM" id="CLU_2211078_0_0_1"/>
<dbReference type="AlphaFoldDB" id="A0A0C9T8L5"/>
<evidence type="ECO:0008006" key="4">
    <source>
        <dbReference type="Google" id="ProtNLM"/>
    </source>
</evidence>
<proteinExistence type="predicted"/>